<dbReference type="EMBL" id="BLLF01003652">
    <property type="protein sequence ID" value="GFH27866.1"/>
    <property type="molecule type" value="Genomic_DNA"/>
</dbReference>
<keyword evidence="1" id="KW-0472">Membrane</keyword>
<dbReference type="InterPro" id="IPR044849">
    <property type="entry name" value="CASTOR/POLLUX/SYM8-like"/>
</dbReference>
<keyword evidence="1" id="KW-0812">Transmembrane</keyword>
<dbReference type="PANTHER" id="PTHR31563:SF10">
    <property type="entry name" value="ION CHANNEL POLLUX-RELATED"/>
    <property type="match status" value="1"/>
</dbReference>
<evidence type="ECO:0000313" key="3">
    <source>
        <dbReference type="Proteomes" id="UP000485058"/>
    </source>
</evidence>
<keyword evidence="3" id="KW-1185">Reference proteome</keyword>
<dbReference type="GO" id="GO:0006811">
    <property type="term" value="P:monoatomic ion transport"/>
    <property type="evidence" value="ECO:0007669"/>
    <property type="project" value="InterPro"/>
</dbReference>
<keyword evidence="1" id="KW-1133">Transmembrane helix</keyword>
<reference evidence="2 3" key="1">
    <citation type="submission" date="2020-02" db="EMBL/GenBank/DDBJ databases">
        <title>Draft genome sequence of Haematococcus lacustris strain NIES-144.</title>
        <authorList>
            <person name="Morimoto D."/>
            <person name="Nakagawa S."/>
            <person name="Yoshida T."/>
            <person name="Sawayama S."/>
        </authorList>
    </citation>
    <scope>NUCLEOTIDE SEQUENCE [LARGE SCALE GENOMIC DNA]</scope>
    <source>
        <strain evidence="2 3">NIES-144</strain>
    </source>
</reference>
<feature type="transmembrane region" description="Helical" evidence="1">
    <location>
        <begin position="32"/>
        <end position="52"/>
    </location>
</feature>
<dbReference type="Proteomes" id="UP000485058">
    <property type="component" value="Unassembled WGS sequence"/>
</dbReference>
<gene>
    <name evidence="2" type="ORF">HaLaN_26251</name>
</gene>
<evidence type="ECO:0000256" key="1">
    <source>
        <dbReference type="SAM" id="Phobius"/>
    </source>
</evidence>
<dbReference type="AlphaFoldDB" id="A0A6A0A5S8"/>
<organism evidence="2 3">
    <name type="scientific">Haematococcus lacustris</name>
    <name type="common">Green alga</name>
    <name type="synonym">Haematococcus pluvialis</name>
    <dbReference type="NCBI Taxonomy" id="44745"/>
    <lineage>
        <taxon>Eukaryota</taxon>
        <taxon>Viridiplantae</taxon>
        <taxon>Chlorophyta</taxon>
        <taxon>core chlorophytes</taxon>
        <taxon>Chlorophyceae</taxon>
        <taxon>CS clade</taxon>
        <taxon>Chlamydomonadales</taxon>
        <taxon>Haematococcaceae</taxon>
        <taxon>Haematococcus</taxon>
    </lineage>
</organism>
<accession>A0A6A0A5S8</accession>
<protein>
    <submittedName>
        <fullName evidence="2">Uncharacterized protein</fullName>
    </submittedName>
</protein>
<dbReference type="PANTHER" id="PTHR31563">
    <property type="entry name" value="ION CHANNEL POLLUX-RELATED"/>
    <property type="match status" value="1"/>
</dbReference>
<sequence length="126" mass="13974">MLALCRDIYEVLILSFGQEFPEVDSPSISHQAFSVLVAAIGLASFALVLALVEQVVLEVIEENVRRGTRVFEAGHVLVLGWATSQRDLEVVWKTLEQLTHAYRNDGGATVVVLTQRPKLEMEALIK</sequence>
<proteinExistence type="predicted"/>
<comment type="caution">
    <text evidence="2">The sequence shown here is derived from an EMBL/GenBank/DDBJ whole genome shotgun (WGS) entry which is preliminary data.</text>
</comment>
<evidence type="ECO:0000313" key="2">
    <source>
        <dbReference type="EMBL" id="GFH27866.1"/>
    </source>
</evidence>
<name>A0A6A0A5S8_HAELA</name>